<name>A0A8U0RIK6_MUSPF</name>
<dbReference type="InterPro" id="IPR010999">
    <property type="entry name" value="Retrovr_matrix"/>
</dbReference>
<dbReference type="PANTHER" id="PTHR40389:SF3">
    <property type="entry name" value="IGE-BINDING PROTEIN"/>
    <property type="match status" value="1"/>
</dbReference>
<keyword evidence="1" id="KW-0175">Coiled coil</keyword>
<evidence type="ECO:0000256" key="1">
    <source>
        <dbReference type="SAM" id="Coils"/>
    </source>
</evidence>
<proteinExistence type="predicted"/>
<sequence>MGNEIARCRMEGPLKDILKANGTPLKTKTARSFLREVGEVAPWFIEEGLLNVPQWEHLGEDLKRCPFVTSGTLAVWSLVRVCLQSTREPLKQAVQQGGEVLEQVKEESHKGSSQDSDSESESSEGLSDSELQEIGEREADKKEKSPSLQALQDLEAIRQQFESKEVELQKALEELRMQEVMAQLKAEAEAAAVAQIGPTWPERF</sequence>
<accession>A0A8U0RIK6</accession>
<dbReference type="RefSeq" id="XP_044923903.1">
    <property type="nucleotide sequence ID" value="XM_045067968.1"/>
</dbReference>
<dbReference type="Proteomes" id="UP000000715">
    <property type="component" value="Unplaced"/>
</dbReference>
<dbReference type="GO" id="GO:0005198">
    <property type="term" value="F:structural molecule activity"/>
    <property type="evidence" value="ECO:0007669"/>
    <property type="project" value="InterPro"/>
</dbReference>
<dbReference type="AlphaFoldDB" id="A0A8U0RIK6"/>
<feature type="domain" description="Beta-retroviral matrix protein" evidence="3">
    <location>
        <begin position="14"/>
        <end position="83"/>
    </location>
</feature>
<evidence type="ECO:0000313" key="4">
    <source>
        <dbReference type="Proteomes" id="UP000000715"/>
    </source>
</evidence>
<dbReference type="OrthoDB" id="9630350at2759"/>
<keyword evidence="4" id="KW-1185">Reference proteome</keyword>
<dbReference type="Pfam" id="PF02337">
    <property type="entry name" value="Gag_p10"/>
    <property type="match status" value="1"/>
</dbReference>
<feature type="coiled-coil region" evidence="1">
    <location>
        <begin position="151"/>
        <end position="178"/>
    </location>
</feature>
<evidence type="ECO:0000259" key="3">
    <source>
        <dbReference type="Pfam" id="PF02337"/>
    </source>
</evidence>
<feature type="compositionally biased region" description="Basic and acidic residues" evidence="2">
    <location>
        <begin position="103"/>
        <end position="112"/>
    </location>
</feature>
<dbReference type="GeneID" id="123388370"/>
<dbReference type="InterPro" id="IPR050195">
    <property type="entry name" value="Primate_lentivir_Gag_pol-like"/>
</dbReference>
<dbReference type="InterPro" id="IPR003322">
    <property type="entry name" value="B_retro_matrix"/>
</dbReference>
<gene>
    <name evidence="5 6" type="primary">LOC123388370</name>
</gene>
<dbReference type="Gene3D" id="1.10.150.490">
    <property type="entry name" value="Retroviral GAG p10 protein"/>
    <property type="match status" value="1"/>
</dbReference>
<dbReference type="SUPFAM" id="SSF47836">
    <property type="entry name" value="Retroviral matrix proteins"/>
    <property type="match status" value="1"/>
</dbReference>
<reference evidence="5 6" key="1">
    <citation type="submission" date="2025-04" db="UniProtKB">
        <authorList>
            <consortium name="RefSeq"/>
        </authorList>
    </citation>
    <scope>IDENTIFICATION</scope>
    <source>
        <tissue evidence="5 6">Brain</tissue>
    </source>
</reference>
<feature type="region of interest" description="Disordered" evidence="2">
    <location>
        <begin position="103"/>
        <end position="148"/>
    </location>
</feature>
<evidence type="ECO:0000313" key="6">
    <source>
        <dbReference type="RefSeq" id="XP_044923903.1"/>
    </source>
</evidence>
<dbReference type="RefSeq" id="XP_044923897.1">
    <property type="nucleotide sequence ID" value="XM_045067962.1"/>
</dbReference>
<dbReference type="InterPro" id="IPR038124">
    <property type="entry name" value="B_retro_matrix_sf"/>
</dbReference>
<organism evidence="4 5">
    <name type="scientific">Mustela putorius furo</name>
    <name type="common">European domestic ferret</name>
    <name type="synonym">Mustela furo</name>
    <dbReference type="NCBI Taxonomy" id="9669"/>
    <lineage>
        <taxon>Eukaryota</taxon>
        <taxon>Metazoa</taxon>
        <taxon>Chordata</taxon>
        <taxon>Craniata</taxon>
        <taxon>Vertebrata</taxon>
        <taxon>Euteleostomi</taxon>
        <taxon>Mammalia</taxon>
        <taxon>Eutheria</taxon>
        <taxon>Laurasiatheria</taxon>
        <taxon>Carnivora</taxon>
        <taxon>Caniformia</taxon>
        <taxon>Musteloidea</taxon>
        <taxon>Mustelidae</taxon>
        <taxon>Mustelinae</taxon>
        <taxon>Mustela</taxon>
    </lineage>
</organism>
<dbReference type="PANTHER" id="PTHR40389">
    <property type="entry name" value="ENDOGENOUS RETROVIRUS GROUP K MEMBER 24 GAG POLYPROTEIN-RELATED"/>
    <property type="match status" value="1"/>
</dbReference>
<feature type="compositionally biased region" description="Basic and acidic residues" evidence="2">
    <location>
        <begin position="134"/>
        <end position="145"/>
    </location>
</feature>
<protein>
    <submittedName>
        <fullName evidence="5 6">Endogenous retrovirus group K member 5 Gag polyprotein-like</fullName>
    </submittedName>
</protein>
<evidence type="ECO:0000256" key="2">
    <source>
        <dbReference type="SAM" id="MobiDB-lite"/>
    </source>
</evidence>
<evidence type="ECO:0000313" key="5">
    <source>
        <dbReference type="RefSeq" id="XP_044923897.1"/>
    </source>
</evidence>